<evidence type="ECO:0000313" key="1">
    <source>
        <dbReference type="EMBL" id="KAE9629128.1"/>
    </source>
</evidence>
<dbReference type="Proteomes" id="UP000483018">
    <property type="component" value="Unassembled WGS sequence"/>
</dbReference>
<comment type="caution">
    <text evidence="1">The sequence shown here is derived from an EMBL/GenBank/DDBJ whole genome shotgun (WGS) entry which is preliminary data.</text>
</comment>
<dbReference type="SUPFAM" id="SSF158430">
    <property type="entry name" value="Bacillus cereus metalloprotein-like"/>
    <property type="match status" value="2"/>
</dbReference>
<dbReference type="RefSeq" id="WP_158741687.1">
    <property type="nucleotide sequence ID" value="NZ_JAFBEP010000031.1"/>
</dbReference>
<gene>
    <name evidence="1" type="ORF">GND95_13500</name>
</gene>
<name>A0A7C8LCZ0_9FIRM</name>
<reference evidence="1 2" key="1">
    <citation type="submission" date="2019-12" db="EMBL/GenBank/DDBJ databases">
        <title>Defluviitalea raffinosedens, isolated from a biogas fermenter, genome sequencing and characterization.</title>
        <authorList>
            <person name="Rettenmaier R."/>
            <person name="Schneider M."/>
            <person name="Neuhaus K."/>
            <person name="Liebl W."/>
            <person name="Zverlov V."/>
        </authorList>
    </citation>
    <scope>NUCLEOTIDE SEQUENCE [LARGE SCALE GENOMIC DNA]</scope>
    <source>
        <strain evidence="1 2">249c-K6</strain>
    </source>
</reference>
<sequence>MLSRQEFIRISIEMNLFFQRIMKEHLFFIETNLQPAKPAFIAKADILKQNFERLLSETVHYAKGIISEQVTPSNQFVTPYTLRAEDLTSRLTGARINTNITRNEYTLMDLPNRYHNEWLENVVFDLNRRSYYLLKEVITFKKQLLTLVLECKIFTNLYPEMLEHLIHEAEYYLAILKTLQERKLPVKTLCDELNFWNHIMGEHAQFIDGMLDPTEKNLKKIAEASAKEFEKLVAECIQTAEKQILHKSLQATQTIRDFKREATNELLKCKIKSIIPPLLADHVLREANHYLRLLDILKH</sequence>
<dbReference type="OrthoDB" id="1633927at2"/>
<keyword evidence="2" id="KW-1185">Reference proteome</keyword>
<organism evidence="1 2">
    <name type="scientific">Defluviitalea raffinosedens</name>
    <dbReference type="NCBI Taxonomy" id="1450156"/>
    <lineage>
        <taxon>Bacteria</taxon>
        <taxon>Bacillati</taxon>
        <taxon>Bacillota</taxon>
        <taxon>Clostridia</taxon>
        <taxon>Lachnospirales</taxon>
        <taxon>Defluviitaleaceae</taxon>
        <taxon>Defluviitalea</taxon>
    </lineage>
</organism>
<dbReference type="InterPro" id="IPR021328">
    <property type="entry name" value="CotB-like"/>
</dbReference>
<dbReference type="Pfam" id="PF11155">
    <property type="entry name" value="DUF2935"/>
    <property type="match status" value="2"/>
</dbReference>
<protein>
    <submittedName>
        <fullName evidence="1">DUF2935 domain-containing protein</fullName>
    </submittedName>
</protein>
<dbReference type="AlphaFoldDB" id="A0A7C8LCZ0"/>
<accession>A0A7C8LCZ0</accession>
<evidence type="ECO:0000313" key="2">
    <source>
        <dbReference type="Proteomes" id="UP000483018"/>
    </source>
</evidence>
<dbReference type="Gene3D" id="1.20.1260.120">
    <property type="entry name" value="Protein of unknown function DUF2935"/>
    <property type="match status" value="2"/>
</dbReference>
<dbReference type="EMBL" id="WSLF01000018">
    <property type="protein sequence ID" value="KAE9629128.1"/>
    <property type="molecule type" value="Genomic_DNA"/>
</dbReference>
<proteinExistence type="predicted"/>